<dbReference type="Pfam" id="PF01297">
    <property type="entry name" value="ZnuA"/>
    <property type="match status" value="1"/>
</dbReference>
<dbReference type="EMBL" id="BMKB01000014">
    <property type="protein sequence ID" value="GGA65044.1"/>
    <property type="molecule type" value="Genomic_DNA"/>
</dbReference>
<dbReference type="InterPro" id="IPR006129">
    <property type="entry name" value="AdhesinB"/>
</dbReference>
<protein>
    <submittedName>
        <fullName evidence="9">Metal ABC transporter substrate-binding protein</fullName>
    </submittedName>
</protein>
<dbReference type="OrthoDB" id="9793396at2"/>
<dbReference type="CDD" id="cd01137">
    <property type="entry name" value="PsaA"/>
    <property type="match status" value="1"/>
</dbReference>
<evidence type="ECO:0000256" key="7">
    <source>
        <dbReference type="SAM" id="Coils"/>
    </source>
</evidence>
<dbReference type="AlphaFoldDB" id="A0A916RPK9"/>
<evidence type="ECO:0000256" key="5">
    <source>
        <dbReference type="ARBA" id="ARBA00022729"/>
    </source>
</evidence>
<dbReference type="GO" id="GO:0030313">
    <property type="term" value="C:cell envelope"/>
    <property type="evidence" value="ECO:0007669"/>
    <property type="project" value="UniProtKB-SubCell"/>
</dbReference>
<evidence type="ECO:0000256" key="1">
    <source>
        <dbReference type="ARBA" id="ARBA00004196"/>
    </source>
</evidence>
<keyword evidence="7" id="KW-0175">Coiled coil</keyword>
<feature type="signal peptide" evidence="8">
    <location>
        <begin position="1"/>
        <end position="26"/>
    </location>
</feature>
<dbReference type="PRINTS" id="PR00691">
    <property type="entry name" value="ADHESINB"/>
</dbReference>
<dbReference type="Gene3D" id="3.40.50.1980">
    <property type="entry name" value="Nitrogenase molybdenum iron protein domain"/>
    <property type="match status" value="2"/>
</dbReference>
<evidence type="ECO:0000256" key="3">
    <source>
        <dbReference type="ARBA" id="ARBA00022448"/>
    </source>
</evidence>
<dbReference type="InterPro" id="IPR047701">
    <property type="entry name" value="AztC-like"/>
</dbReference>
<dbReference type="PRINTS" id="PR00690">
    <property type="entry name" value="ADHESNFAMILY"/>
</dbReference>
<organism evidence="9 10">
    <name type="scientific">Pelagibacterium lentulum</name>
    <dbReference type="NCBI Taxonomy" id="2029865"/>
    <lineage>
        <taxon>Bacteria</taxon>
        <taxon>Pseudomonadati</taxon>
        <taxon>Pseudomonadota</taxon>
        <taxon>Alphaproteobacteria</taxon>
        <taxon>Hyphomicrobiales</taxon>
        <taxon>Devosiaceae</taxon>
        <taxon>Pelagibacterium</taxon>
    </lineage>
</organism>
<dbReference type="PANTHER" id="PTHR42953">
    <property type="entry name" value="HIGH-AFFINITY ZINC UPTAKE SYSTEM PROTEIN ZNUA-RELATED"/>
    <property type="match status" value="1"/>
</dbReference>
<feature type="coiled-coil region" evidence="7">
    <location>
        <begin position="192"/>
        <end position="219"/>
    </location>
</feature>
<comment type="caution">
    <text evidence="9">The sequence shown here is derived from an EMBL/GenBank/DDBJ whole genome shotgun (WGS) entry which is preliminary data.</text>
</comment>
<keyword evidence="10" id="KW-1185">Reference proteome</keyword>
<dbReference type="RefSeq" id="WP_127071498.1">
    <property type="nucleotide sequence ID" value="NZ_BMKB01000014.1"/>
</dbReference>
<keyword evidence="5 8" id="KW-0732">Signal</keyword>
<sequence>MLKTFKLSALASAAALMPALVTSASAQELNVVATFSIIGDFARQVGGDRIALTTLVGPDGDAHVYEPQPADGVAIVRADIVLVNGLQFEGFLARLVEATATDATIVEVSQGAEILEAGEGAHIHGAGADVFEGHDDHENGEVSRAHDEAEITGAAHDDQGAKDPHAWQSVHNAETYVKNIATAFCEADVTGCDIYNANAEAYVAELEALDQEIREIVASIPEDKRTIITSHDAFGYFAAEYGISFVAPEGVSTESEASAADIAALIEQARGDQASAIFVESITNPRLIEQIASETGLQVGGALYSDALSAEDGPAPTYIDMMRHNAQTIEGAITLR</sequence>
<keyword evidence="4" id="KW-0479">Metal-binding</keyword>
<dbReference type="GO" id="GO:0030001">
    <property type="term" value="P:metal ion transport"/>
    <property type="evidence" value="ECO:0007669"/>
    <property type="project" value="InterPro"/>
</dbReference>
<evidence type="ECO:0000256" key="2">
    <source>
        <dbReference type="ARBA" id="ARBA00011028"/>
    </source>
</evidence>
<reference evidence="9 10" key="1">
    <citation type="journal article" date="2014" name="Int. J. Syst. Evol. Microbiol.">
        <title>Complete genome sequence of Corynebacterium casei LMG S-19264T (=DSM 44701T), isolated from a smear-ripened cheese.</title>
        <authorList>
            <consortium name="US DOE Joint Genome Institute (JGI-PGF)"/>
            <person name="Walter F."/>
            <person name="Albersmeier A."/>
            <person name="Kalinowski J."/>
            <person name="Ruckert C."/>
        </authorList>
    </citation>
    <scope>NUCLEOTIDE SEQUENCE [LARGE SCALE GENOMIC DNA]</scope>
    <source>
        <strain evidence="9 10">CGMCC 1.15896</strain>
    </source>
</reference>
<evidence type="ECO:0000256" key="8">
    <source>
        <dbReference type="SAM" id="SignalP"/>
    </source>
</evidence>
<evidence type="ECO:0000313" key="10">
    <source>
        <dbReference type="Proteomes" id="UP000596977"/>
    </source>
</evidence>
<dbReference type="NCBIfam" id="NF040870">
    <property type="entry name" value="AztC"/>
    <property type="match status" value="1"/>
</dbReference>
<dbReference type="GO" id="GO:0046872">
    <property type="term" value="F:metal ion binding"/>
    <property type="evidence" value="ECO:0007669"/>
    <property type="project" value="UniProtKB-KW"/>
</dbReference>
<dbReference type="SUPFAM" id="SSF53807">
    <property type="entry name" value="Helical backbone' metal receptor"/>
    <property type="match status" value="1"/>
</dbReference>
<dbReference type="InterPro" id="IPR006127">
    <property type="entry name" value="ZnuA-like"/>
</dbReference>
<comment type="similarity">
    <text evidence="2 6">Belongs to the bacterial solute-binding protein 9 family.</text>
</comment>
<evidence type="ECO:0000313" key="9">
    <source>
        <dbReference type="EMBL" id="GGA65044.1"/>
    </source>
</evidence>
<proteinExistence type="inferred from homology"/>
<evidence type="ECO:0000256" key="6">
    <source>
        <dbReference type="RuleBase" id="RU003512"/>
    </source>
</evidence>
<dbReference type="PANTHER" id="PTHR42953:SF1">
    <property type="entry name" value="METAL-BINDING PROTEIN HI_0362-RELATED"/>
    <property type="match status" value="1"/>
</dbReference>
<accession>A0A916RPK9</accession>
<dbReference type="InterPro" id="IPR050492">
    <property type="entry name" value="Bact_metal-bind_prot9"/>
</dbReference>
<dbReference type="InterPro" id="IPR006128">
    <property type="entry name" value="Lipoprotein_PsaA-like"/>
</dbReference>
<feature type="chain" id="PRO_5037805850" evidence="8">
    <location>
        <begin position="27"/>
        <end position="336"/>
    </location>
</feature>
<gene>
    <name evidence="9" type="ORF">GCM10011499_39360</name>
</gene>
<comment type="subcellular location">
    <subcellularLocation>
        <location evidence="1">Cell envelope</location>
    </subcellularLocation>
</comment>
<dbReference type="GO" id="GO:0007155">
    <property type="term" value="P:cell adhesion"/>
    <property type="evidence" value="ECO:0007669"/>
    <property type="project" value="InterPro"/>
</dbReference>
<name>A0A916RPK9_9HYPH</name>
<evidence type="ECO:0000256" key="4">
    <source>
        <dbReference type="ARBA" id="ARBA00022723"/>
    </source>
</evidence>
<keyword evidence="3 6" id="KW-0813">Transport</keyword>
<dbReference type="Proteomes" id="UP000596977">
    <property type="component" value="Unassembled WGS sequence"/>
</dbReference>